<dbReference type="Pfam" id="PF03407">
    <property type="entry name" value="Nucleotid_trans"/>
    <property type="match status" value="1"/>
</dbReference>
<reference evidence="2 3" key="1">
    <citation type="journal article" date="2024" name="Nat. Commun.">
        <title>Phylogenomics reveals the evolutionary origins of lichenization in chlorophyte algae.</title>
        <authorList>
            <person name="Puginier C."/>
            <person name="Libourel C."/>
            <person name="Otte J."/>
            <person name="Skaloud P."/>
            <person name="Haon M."/>
            <person name="Grisel S."/>
            <person name="Petersen M."/>
            <person name="Berrin J.G."/>
            <person name="Delaux P.M."/>
            <person name="Dal Grande F."/>
            <person name="Keller J."/>
        </authorList>
    </citation>
    <scope>NUCLEOTIDE SEQUENCE [LARGE SCALE GENOMIC DNA]</scope>
    <source>
        <strain evidence="2 3">SAG 2036</strain>
    </source>
</reference>
<keyword evidence="3" id="KW-1185">Reference proteome</keyword>
<accession>A0AAW1PID0</accession>
<feature type="domain" description="Nucleotide-diphospho-sugar transferase" evidence="1">
    <location>
        <begin position="12"/>
        <end position="78"/>
    </location>
</feature>
<gene>
    <name evidence="2" type="ORF">WJX73_001554</name>
</gene>
<dbReference type="Proteomes" id="UP001465755">
    <property type="component" value="Unassembled WGS sequence"/>
</dbReference>
<name>A0AAW1PID0_9CHLO</name>
<sequence length="133" mass="15126">MHDRNLDFMFQREDKTASVNGGFYFARISNTTISVLQKVSDVLDGERLPMGDQEAINAILLKNKDVKWGFVPSKYIIFGATDRDLPSDLSWVAWHHAVRAVNLKEKAQQLLYIAKKVLPAQIQHLKFPQATEA</sequence>
<organism evidence="2 3">
    <name type="scientific">Symbiochloris irregularis</name>
    <dbReference type="NCBI Taxonomy" id="706552"/>
    <lineage>
        <taxon>Eukaryota</taxon>
        <taxon>Viridiplantae</taxon>
        <taxon>Chlorophyta</taxon>
        <taxon>core chlorophytes</taxon>
        <taxon>Trebouxiophyceae</taxon>
        <taxon>Trebouxiales</taxon>
        <taxon>Trebouxiaceae</taxon>
        <taxon>Symbiochloris</taxon>
    </lineage>
</organism>
<dbReference type="AlphaFoldDB" id="A0AAW1PID0"/>
<evidence type="ECO:0000313" key="2">
    <source>
        <dbReference type="EMBL" id="KAK9809560.1"/>
    </source>
</evidence>
<protein>
    <recommendedName>
        <fullName evidence="1">Nucleotide-diphospho-sugar transferase domain-containing protein</fullName>
    </recommendedName>
</protein>
<dbReference type="EMBL" id="JALJOQ010000018">
    <property type="protein sequence ID" value="KAK9809560.1"/>
    <property type="molecule type" value="Genomic_DNA"/>
</dbReference>
<proteinExistence type="predicted"/>
<evidence type="ECO:0000313" key="3">
    <source>
        <dbReference type="Proteomes" id="UP001465755"/>
    </source>
</evidence>
<dbReference type="InterPro" id="IPR005069">
    <property type="entry name" value="Nucl-diP-sugar_transferase"/>
</dbReference>
<evidence type="ECO:0000259" key="1">
    <source>
        <dbReference type="Pfam" id="PF03407"/>
    </source>
</evidence>
<comment type="caution">
    <text evidence="2">The sequence shown here is derived from an EMBL/GenBank/DDBJ whole genome shotgun (WGS) entry which is preliminary data.</text>
</comment>